<proteinExistence type="predicted"/>
<organism evidence="1 2">
    <name type="scientific">Artomyces pyxidatus</name>
    <dbReference type="NCBI Taxonomy" id="48021"/>
    <lineage>
        <taxon>Eukaryota</taxon>
        <taxon>Fungi</taxon>
        <taxon>Dikarya</taxon>
        <taxon>Basidiomycota</taxon>
        <taxon>Agaricomycotina</taxon>
        <taxon>Agaricomycetes</taxon>
        <taxon>Russulales</taxon>
        <taxon>Auriscalpiaceae</taxon>
        <taxon>Artomyces</taxon>
    </lineage>
</organism>
<evidence type="ECO:0000313" key="2">
    <source>
        <dbReference type="Proteomes" id="UP000814140"/>
    </source>
</evidence>
<dbReference type="Proteomes" id="UP000814140">
    <property type="component" value="Unassembled WGS sequence"/>
</dbReference>
<evidence type="ECO:0000313" key="1">
    <source>
        <dbReference type="EMBL" id="KAI0063398.1"/>
    </source>
</evidence>
<reference evidence="1" key="2">
    <citation type="journal article" date="2022" name="New Phytol.">
        <title>Evolutionary transition to the ectomycorrhizal habit in the genomes of a hyperdiverse lineage of mushroom-forming fungi.</title>
        <authorList>
            <person name="Looney B."/>
            <person name="Miyauchi S."/>
            <person name="Morin E."/>
            <person name="Drula E."/>
            <person name="Courty P.E."/>
            <person name="Kohler A."/>
            <person name="Kuo A."/>
            <person name="LaButti K."/>
            <person name="Pangilinan J."/>
            <person name="Lipzen A."/>
            <person name="Riley R."/>
            <person name="Andreopoulos W."/>
            <person name="He G."/>
            <person name="Johnson J."/>
            <person name="Nolan M."/>
            <person name="Tritt A."/>
            <person name="Barry K.W."/>
            <person name="Grigoriev I.V."/>
            <person name="Nagy L.G."/>
            <person name="Hibbett D."/>
            <person name="Henrissat B."/>
            <person name="Matheny P.B."/>
            <person name="Labbe J."/>
            <person name="Martin F.M."/>
        </authorList>
    </citation>
    <scope>NUCLEOTIDE SEQUENCE</scope>
    <source>
        <strain evidence="1">HHB10654</strain>
    </source>
</reference>
<dbReference type="EMBL" id="MU277203">
    <property type="protein sequence ID" value="KAI0063398.1"/>
    <property type="molecule type" value="Genomic_DNA"/>
</dbReference>
<gene>
    <name evidence="1" type="ORF">BV25DRAFT_1824500</name>
</gene>
<comment type="caution">
    <text evidence="1">The sequence shown here is derived from an EMBL/GenBank/DDBJ whole genome shotgun (WGS) entry which is preliminary data.</text>
</comment>
<keyword evidence="2" id="KW-1185">Reference proteome</keyword>
<accession>A0ACB8T5J6</accession>
<protein>
    <submittedName>
        <fullName evidence="1">Phosphoglycerate mutase-like protein</fullName>
    </submittedName>
</protein>
<reference evidence="1" key="1">
    <citation type="submission" date="2021-03" db="EMBL/GenBank/DDBJ databases">
        <authorList>
            <consortium name="DOE Joint Genome Institute"/>
            <person name="Ahrendt S."/>
            <person name="Looney B.P."/>
            <person name="Miyauchi S."/>
            <person name="Morin E."/>
            <person name="Drula E."/>
            <person name="Courty P.E."/>
            <person name="Chicoki N."/>
            <person name="Fauchery L."/>
            <person name="Kohler A."/>
            <person name="Kuo A."/>
            <person name="Labutti K."/>
            <person name="Pangilinan J."/>
            <person name="Lipzen A."/>
            <person name="Riley R."/>
            <person name="Andreopoulos W."/>
            <person name="He G."/>
            <person name="Johnson J."/>
            <person name="Barry K.W."/>
            <person name="Grigoriev I.V."/>
            <person name="Nagy L."/>
            <person name="Hibbett D."/>
            <person name="Henrissat B."/>
            <person name="Matheny P.B."/>
            <person name="Labbe J."/>
            <person name="Martin F."/>
        </authorList>
    </citation>
    <scope>NUCLEOTIDE SEQUENCE</scope>
    <source>
        <strain evidence="1">HHB10654</strain>
    </source>
</reference>
<sequence>MAVAMARVYIVRHGETDENRQAIIQGQFDSHLNAKGIEQGKRVAEALRAVPFTAAFTSDLVRASKTAEYILEHHPGVPLRKQTELRERYMGELQGKKYGAKMLPPGESTVESIEAMSARTARWWADTVLALPRRSEPQCALVVSHGGFIGVLVKGLLNKRVRLGKDVQMGRCLNTSVSIVEIMEDGRGVLVQYADISHLAESRKEVVQGNADEQGLRV</sequence>
<name>A0ACB8T5J6_9AGAM</name>